<name>A0A504WZ09_LEIDO</name>
<feature type="region of interest" description="Disordered" evidence="1">
    <location>
        <begin position="263"/>
        <end position="342"/>
    </location>
</feature>
<dbReference type="VEuPathDB" id="TriTrypDB:LDHU3_26.1060"/>
<feature type="compositionally biased region" description="Acidic residues" evidence="1">
    <location>
        <begin position="280"/>
        <end position="295"/>
    </location>
</feature>
<feature type="region of interest" description="Disordered" evidence="1">
    <location>
        <begin position="395"/>
        <end position="415"/>
    </location>
</feature>
<proteinExistence type="predicted"/>
<feature type="region of interest" description="Disordered" evidence="1">
    <location>
        <begin position="478"/>
        <end position="499"/>
    </location>
</feature>
<organism evidence="2 3">
    <name type="scientific">Leishmania donovani</name>
    <dbReference type="NCBI Taxonomy" id="5661"/>
    <lineage>
        <taxon>Eukaryota</taxon>
        <taxon>Discoba</taxon>
        <taxon>Euglenozoa</taxon>
        <taxon>Kinetoplastea</taxon>
        <taxon>Metakinetoplastina</taxon>
        <taxon>Trypanosomatida</taxon>
        <taxon>Trypanosomatidae</taxon>
        <taxon>Leishmaniinae</taxon>
        <taxon>Leishmania</taxon>
    </lineage>
</organism>
<dbReference type="VEuPathDB" id="TriTrypDB:LdBPK_260800.1"/>
<feature type="region of interest" description="Disordered" evidence="1">
    <location>
        <begin position="1"/>
        <end position="60"/>
    </location>
</feature>
<comment type="caution">
    <text evidence="2">The sequence shown here is derived from an EMBL/GenBank/DDBJ whole genome shotgun (WGS) entry which is preliminary data.</text>
</comment>
<protein>
    <submittedName>
        <fullName evidence="2">Uncharacterized protein</fullName>
    </submittedName>
</protein>
<dbReference type="Proteomes" id="UP000318447">
    <property type="component" value="Unassembled WGS sequence"/>
</dbReference>
<gene>
    <name evidence="2" type="ORF">CGC21_31770</name>
</gene>
<feature type="compositionally biased region" description="Basic residues" evidence="1">
    <location>
        <begin position="51"/>
        <end position="60"/>
    </location>
</feature>
<dbReference type="AlphaFoldDB" id="A0A504WZ09"/>
<dbReference type="EMBL" id="RHLC01000017">
    <property type="protein sequence ID" value="TPP41123.1"/>
    <property type="molecule type" value="Genomic_DNA"/>
</dbReference>
<accession>A0A504WZ09</accession>
<dbReference type="VEuPathDB" id="TriTrypDB:LdCL_260013700"/>
<evidence type="ECO:0000313" key="3">
    <source>
        <dbReference type="Proteomes" id="UP000318447"/>
    </source>
</evidence>
<evidence type="ECO:0000256" key="1">
    <source>
        <dbReference type="SAM" id="MobiDB-lite"/>
    </source>
</evidence>
<evidence type="ECO:0000313" key="2">
    <source>
        <dbReference type="EMBL" id="TPP41123.1"/>
    </source>
</evidence>
<sequence length="1084" mass="114305">MSHLTSSTAAEAGPGSATGAGHTVPPPASTAACVASQQSTATAKPPAPVVRRGRGTFKHQLRTEEMERQYASGSAAAAAAAAAALGRAEEASTIFTAATTHVVLPSSTLGSKATKPVTEEEEIAAQFAHLKKGKDIPLNMMVGQVVSSAAAATSTGSPMSVTARLAAAAEARAAAPRTHFGIFENNANDTARQLLFRGEKRRRYCVIVGDLQNSTRQVTLKLFGHKGAKPFKLQNKLIRLVNLSIGKPRRGTLQWRVAHGLLDDDDVEGQQPVEEQRTDSDEEEEQPCEQDESAADSDAVSAVDDDGNGMGRDGEDVAAAATTDGNCGNGGATPTTEAQGREAACATPAAALSALNGYTPLPQAMDSTQTAAERAFQNQTHAAAGFDVEEIVPFSSSSSCEGDDSEARHEARQRKSIALAEAASAIERAAAAVPIPESDSDVDDEDKGVKVIAAPTPLGGGGPRVLASPLALSSDVVETRATTDGNRDAGDAPAAATHADPIAPAPAATSAEVAATAVKRHAGSLDHQSKGAEAEGEDVDHYLDNDDEVVPLTVQQAGTGATVMYETSLANSPVLTAKRFASLRDYFLREFRFLLSLEDVRSQNVSVKINLGAAYCCLARQGSYSTPLKHATFGEFVERMNTESMQLYFIKDCPACVSRAVDMESGSLHFPASSTTVKINFFSNERQSRSIARAVWDSDADQFRLLDVENIGVTFNWSVFSLDETFVRRKNEVQAAAAEGSCIGSASAPGTAIVSPSAASAPAPAVGAGSASAAATEAPLLPPVPAANKVWVGPAPVGIGVDPDRLFQNTSVLEAKEAGTADEASAETVAPAAEEAKSSYKTPIDDEEDDLARNKTVAYPFEVEFRAYRRWKQQGDNPAAPLAKAILEELSLAEHNYLIHGSTAMYERMDLTNVCEVDYAAEDLNVESIVVEHTSRVKPEGTDLLVDNTTSLFIENFAAARQLKEKVATYGPIKVAAMQNPSNNNFMRSVTAARRAAGRGGGHGARDALHLTPAEMAEVLKPTSKLTFFRSRGSTIHWKLRPNSSLEENIAPMTEALSFLQQVLHTANEIERNSARGGAAPDAL</sequence>
<feature type="region of interest" description="Disordered" evidence="1">
    <location>
        <begin position="817"/>
        <end position="841"/>
    </location>
</feature>
<reference evidence="3" key="1">
    <citation type="submission" date="2019-02" db="EMBL/GenBank/DDBJ databases">
        <title>FDA dAtabase for Regulatory Grade micrObial Sequences (FDA-ARGOS): Supporting development and validation of Infectious Disease Dx tests.</title>
        <authorList>
            <person name="Duncan R."/>
            <person name="Fisher C."/>
            <person name="Tallon L."/>
            <person name="Sadzewicz L."/>
            <person name="Sengamalay N."/>
            <person name="Ott S."/>
            <person name="Godinez A."/>
            <person name="Nagaraj S."/>
            <person name="Vavikolanu K."/>
            <person name="Nadendla S."/>
            <person name="Aluvathingal J."/>
            <person name="Sichtig H."/>
        </authorList>
    </citation>
    <scope>NUCLEOTIDE SEQUENCE [LARGE SCALE GENOMIC DNA]</scope>
    <source>
        <strain evidence="3">FDAARGOS_361</strain>
    </source>
</reference>